<proteinExistence type="predicted"/>
<sequence>MLHCRIVVPLLIGYLHALVYGDIIGYFVPSQGVEFASLQGTKVLQNVRSAEECMAECLMDESCKGGTYLAFNNVCYLPSELSVGKKTTLWATATSFVKISEEDRSCEKSFEELVQAQSPTQPTAADDPRSWKPFFPFWQ</sequence>
<feature type="region of interest" description="Disordered" evidence="1">
    <location>
        <begin position="116"/>
        <end position="139"/>
    </location>
</feature>
<dbReference type="WBParaSite" id="L893_g12761.t1">
    <property type="protein sequence ID" value="L893_g12761.t1"/>
    <property type="gene ID" value="L893_g12761"/>
</dbReference>
<feature type="transmembrane region" description="Helical" evidence="2">
    <location>
        <begin position="6"/>
        <end position="28"/>
    </location>
</feature>
<evidence type="ECO:0000259" key="3">
    <source>
        <dbReference type="PROSITE" id="PS50948"/>
    </source>
</evidence>
<evidence type="ECO:0000256" key="1">
    <source>
        <dbReference type="SAM" id="MobiDB-lite"/>
    </source>
</evidence>
<feature type="domain" description="Apple" evidence="3">
    <location>
        <begin position="19"/>
        <end position="106"/>
    </location>
</feature>
<dbReference type="SUPFAM" id="SSF57414">
    <property type="entry name" value="Hairpin loop containing domain-like"/>
    <property type="match status" value="1"/>
</dbReference>
<keyword evidence="2" id="KW-0472">Membrane</keyword>
<accession>A0A1I7Y544</accession>
<evidence type="ECO:0000256" key="2">
    <source>
        <dbReference type="SAM" id="Phobius"/>
    </source>
</evidence>
<keyword evidence="2" id="KW-0812">Transmembrane</keyword>
<organism evidence="4 5">
    <name type="scientific">Steinernema glaseri</name>
    <dbReference type="NCBI Taxonomy" id="37863"/>
    <lineage>
        <taxon>Eukaryota</taxon>
        <taxon>Metazoa</taxon>
        <taxon>Ecdysozoa</taxon>
        <taxon>Nematoda</taxon>
        <taxon>Chromadorea</taxon>
        <taxon>Rhabditida</taxon>
        <taxon>Tylenchina</taxon>
        <taxon>Panagrolaimomorpha</taxon>
        <taxon>Strongyloidoidea</taxon>
        <taxon>Steinernematidae</taxon>
        <taxon>Steinernema</taxon>
    </lineage>
</organism>
<keyword evidence="4" id="KW-1185">Reference proteome</keyword>
<protein>
    <submittedName>
        <fullName evidence="5">Apple domain-containing protein</fullName>
    </submittedName>
</protein>
<dbReference type="Pfam" id="PF00024">
    <property type="entry name" value="PAN_1"/>
    <property type="match status" value="1"/>
</dbReference>
<dbReference type="PROSITE" id="PS50948">
    <property type="entry name" value="PAN"/>
    <property type="match status" value="1"/>
</dbReference>
<evidence type="ECO:0000313" key="4">
    <source>
        <dbReference type="Proteomes" id="UP000095287"/>
    </source>
</evidence>
<dbReference type="InterPro" id="IPR003609">
    <property type="entry name" value="Pan_app"/>
</dbReference>
<evidence type="ECO:0000313" key="5">
    <source>
        <dbReference type="WBParaSite" id="L893_g12761.t1"/>
    </source>
</evidence>
<name>A0A1I7Y544_9BILA</name>
<reference evidence="5" key="1">
    <citation type="submission" date="2016-11" db="UniProtKB">
        <authorList>
            <consortium name="WormBaseParasite"/>
        </authorList>
    </citation>
    <scope>IDENTIFICATION</scope>
</reference>
<dbReference type="AlphaFoldDB" id="A0A1I7Y544"/>
<dbReference type="Gene3D" id="3.50.4.10">
    <property type="entry name" value="Hepatocyte Growth Factor"/>
    <property type="match status" value="1"/>
</dbReference>
<dbReference type="Proteomes" id="UP000095287">
    <property type="component" value="Unplaced"/>
</dbReference>
<keyword evidence="2" id="KW-1133">Transmembrane helix</keyword>